<feature type="region of interest" description="Disordered" evidence="1">
    <location>
        <begin position="116"/>
        <end position="165"/>
    </location>
</feature>
<organism evidence="2 3">
    <name type="scientific">Candidatus Desulfacyla euxinica</name>
    <dbReference type="NCBI Taxonomy" id="2841693"/>
    <lineage>
        <taxon>Bacteria</taxon>
        <taxon>Deltaproteobacteria</taxon>
        <taxon>Candidatus Desulfacyla</taxon>
    </lineage>
</organism>
<dbReference type="EMBL" id="JACNJD010000290">
    <property type="protein sequence ID" value="MBC8178594.1"/>
    <property type="molecule type" value="Genomic_DNA"/>
</dbReference>
<dbReference type="AlphaFoldDB" id="A0A8J6N2H1"/>
<comment type="caution">
    <text evidence="2">The sequence shown here is derived from an EMBL/GenBank/DDBJ whole genome shotgun (WGS) entry which is preliminary data.</text>
</comment>
<feature type="non-terminal residue" evidence="2">
    <location>
        <position position="1"/>
    </location>
</feature>
<accession>A0A8J6N2H1</accession>
<sequence>ERVSADLARQRILLRLKDLLPKEPPIEYKFTFADMWSRKVFVALLRRYDLRPYRYYRQRYTTVMVQVPKSFVDETLWPEFQKINSELQEYLQDITQRVVTQVLHEDSSDAEVVEEPLQISMNQSPVTERPIVPEDKKTGGPPDTEKKRDRKKRKRGKKKKKKRKR</sequence>
<evidence type="ECO:0000256" key="1">
    <source>
        <dbReference type="SAM" id="MobiDB-lite"/>
    </source>
</evidence>
<feature type="compositionally biased region" description="Basic residues" evidence="1">
    <location>
        <begin position="148"/>
        <end position="165"/>
    </location>
</feature>
<name>A0A8J6N2H1_9DELT</name>
<evidence type="ECO:0000313" key="2">
    <source>
        <dbReference type="EMBL" id="MBC8178594.1"/>
    </source>
</evidence>
<reference evidence="2 3" key="1">
    <citation type="submission" date="2020-08" db="EMBL/GenBank/DDBJ databases">
        <title>Bridging the membrane lipid divide: bacteria of the FCB group superphylum have the potential to synthesize archaeal ether lipids.</title>
        <authorList>
            <person name="Villanueva L."/>
            <person name="Von Meijenfeldt F.A.B."/>
            <person name="Westbye A.B."/>
            <person name="Yadav S."/>
            <person name="Hopmans E.C."/>
            <person name="Dutilh B.E."/>
            <person name="Sinninghe Damste J.S."/>
        </authorList>
    </citation>
    <scope>NUCLEOTIDE SEQUENCE [LARGE SCALE GENOMIC DNA]</scope>
    <source>
        <strain evidence="2">NIOZ-UU27</strain>
    </source>
</reference>
<dbReference type="Proteomes" id="UP000650524">
    <property type="component" value="Unassembled WGS sequence"/>
</dbReference>
<proteinExistence type="predicted"/>
<evidence type="ECO:0000313" key="3">
    <source>
        <dbReference type="Proteomes" id="UP000650524"/>
    </source>
</evidence>
<protein>
    <submittedName>
        <fullName evidence="2">Uncharacterized protein</fullName>
    </submittedName>
</protein>
<feature type="compositionally biased region" description="Basic and acidic residues" evidence="1">
    <location>
        <begin position="131"/>
        <end position="147"/>
    </location>
</feature>
<gene>
    <name evidence="2" type="ORF">H8E19_14405</name>
</gene>